<dbReference type="HOGENOM" id="CLU_2882219_0_0_10"/>
<evidence type="ECO:0000313" key="2">
    <source>
        <dbReference type="EMBL" id="EEX19080.1"/>
    </source>
</evidence>
<keyword evidence="1" id="KW-0472">Membrane</keyword>
<comment type="caution">
    <text evidence="2">The sequence shown here is derived from an EMBL/GenBank/DDBJ whole genome shotgun (WGS) entry which is preliminary data.</text>
</comment>
<sequence>MLVFWRTDEGVCPYFEELILITETCINRLRNKWRKRNVYVLHSFSLLILLHFSVLSIIFVRRK</sequence>
<name>C9MNB1_9BACT</name>
<keyword evidence="1" id="KW-0812">Transmembrane</keyword>
<keyword evidence="1" id="KW-1133">Transmembrane helix</keyword>
<evidence type="ECO:0000313" key="3">
    <source>
        <dbReference type="Proteomes" id="UP000003327"/>
    </source>
</evidence>
<dbReference type="Proteomes" id="UP000003327">
    <property type="component" value="Unassembled WGS sequence"/>
</dbReference>
<evidence type="ECO:0000256" key="1">
    <source>
        <dbReference type="SAM" id="Phobius"/>
    </source>
</evidence>
<reference evidence="2 3" key="1">
    <citation type="submission" date="2009-09" db="EMBL/GenBank/DDBJ databases">
        <authorList>
            <person name="Weinstock G."/>
            <person name="Sodergren E."/>
            <person name="Clifton S."/>
            <person name="Fulton L."/>
            <person name="Fulton B."/>
            <person name="Courtney L."/>
            <person name="Fronick C."/>
            <person name="Harrison M."/>
            <person name="Strong C."/>
            <person name="Farmer C."/>
            <person name="Delahaunty K."/>
            <person name="Markovic C."/>
            <person name="Hall O."/>
            <person name="Minx P."/>
            <person name="Tomlinson C."/>
            <person name="Mitreva M."/>
            <person name="Nelson J."/>
            <person name="Hou S."/>
            <person name="Wollam A."/>
            <person name="Pepin K.H."/>
            <person name="Johnson M."/>
            <person name="Bhonagiri V."/>
            <person name="Nash W.E."/>
            <person name="Warren W."/>
            <person name="Chinwalla A."/>
            <person name="Mardis E.R."/>
            <person name="Wilson R.K."/>
        </authorList>
    </citation>
    <scope>NUCLEOTIDE SEQUENCE [LARGE SCALE GENOMIC DNA]</scope>
    <source>
        <strain evidence="2 3">F0319</strain>
    </source>
</reference>
<dbReference type="EMBL" id="ACVA01000021">
    <property type="protein sequence ID" value="EEX19080.1"/>
    <property type="molecule type" value="Genomic_DNA"/>
</dbReference>
<feature type="transmembrane region" description="Helical" evidence="1">
    <location>
        <begin position="38"/>
        <end position="60"/>
    </location>
</feature>
<dbReference type="AlphaFoldDB" id="C9MNB1"/>
<organism evidence="2 3">
    <name type="scientific">Prevotella veroralis F0319</name>
    <dbReference type="NCBI Taxonomy" id="649761"/>
    <lineage>
        <taxon>Bacteria</taxon>
        <taxon>Pseudomonadati</taxon>
        <taxon>Bacteroidota</taxon>
        <taxon>Bacteroidia</taxon>
        <taxon>Bacteroidales</taxon>
        <taxon>Prevotellaceae</taxon>
        <taxon>Prevotella</taxon>
    </lineage>
</organism>
<proteinExistence type="predicted"/>
<keyword evidence="3" id="KW-1185">Reference proteome</keyword>
<dbReference type="STRING" id="649761.HMPREF0973_01097"/>
<gene>
    <name evidence="2" type="ORF">HMPREF0973_01097</name>
</gene>
<accession>C9MNB1</accession>
<protein>
    <submittedName>
        <fullName evidence="2">Uncharacterized protein</fullName>
    </submittedName>
</protein>